<feature type="transmembrane region" description="Helical" evidence="2">
    <location>
        <begin position="103"/>
        <end position="124"/>
    </location>
</feature>
<evidence type="ECO:0000313" key="4">
    <source>
        <dbReference type="Proteomes" id="UP000054837"/>
    </source>
</evidence>
<evidence type="ECO:0000256" key="2">
    <source>
        <dbReference type="SAM" id="Phobius"/>
    </source>
</evidence>
<sequence>MSRTRRPEGPLTPVLRAYREARGRAEDQAWAEEVVLTLAREEVWARPVLEELRDALPLVRETGEGPAELYGPAPEWAAGRLADRAERGLPTVDSTPDARWRDVPVVGSVAACLVSLLMMLVWLLREGWSVELTWGLLLLPILAGTGVVAAIATWEWVLTRRPVGVAAAAGLGVAATVVAGLTWLLLGTRDAVLATTSTFSLALLAVGYALCCRRPAGAPPPPRTTRRGAGSWPAPSGCGWT</sequence>
<accession>A0A0W8I2L3</accession>
<dbReference type="OrthoDB" id="4966953at2"/>
<reference evidence="3 4" key="1">
    <citation type="submission" date="2015-12" db="EMBL/GenBank/DDBJ databases">
        <title>Serinicoccus chungangenesis strain CD08_5 genome sequencing and assembly.</title>
        <authorList>
            <person name="Chander A.M."/>
            <person name="Kaur G."/>
            <person name="Nair G.R."/>
            <person name="Dhawan D.K."/>
            <person name="Kochhar R.K."/>
            <person name="Mayilraj S."/>
            <person name="Bhadada S.K."/>
        </authorList>
    </citation>
    <scope>NUCLEOTIDE SEQUENCE [LARGE SCALE GENOMIC DNA]</scope>
    <source>
        <strain evidence="3 4">CD08_5</strain>
    </source>
</reference>
<keyword evidence="2" id="KW-0812">Transmembrane</keyword>
<dbReference type="Proteomes" id="UP000054837">
    <property type="component" value="Unassembled WGS sequence"/>
</dbReference>
<name>A0A0W8I2L3_9MICO</name>
<evidence type="ECO:0000256" key="1">
    <source>
        <dbReference type="SAM" id="MobiDB-lite"/>
    </source>
</evidence>
<feature type="transmembrane region" description="Helical" evidence="2">
    <location>
        <begin position="165"/>
        <end position="186"/>
    </location>
</feature>
<keyword evidence="2" id="KW-1133">Transmembrane helix</keyword>
<keyword evidence="2" id="KW-0472">Membrane</keyword>
<feature type="transmembrane region" description="Helical" evidence="2">
    <location>
        <begin position="136"/>
        <end position="158"/>
    </location>
</feature>
<keyword evidence="4" id="KW-1185">Reference proteome</keyword>
<proteinExistence type="predicted"/>
<feature type="transmembrane region" description="Helical" evidence="2">
    <location>
        <begin position="192"/>
        <end position="211"/>
    </location>
</feature>
<organism evidence="3 4">
    <name type="scientific">Serinicoccus chungangensis</name>
    <dbReference type="NCBI Taxonomy" id="767452"/>
    <lineage>
        <taxon>Bacteria</taxon>
        <taxon>Bacillati</taxon>
        <taxon>Actinomycetota</taxon>
        <taxon>Actinomycetes</taxon>
        <taxon>Micrococcales</taxon>
        <taxon>Ornithinimicrobiaceae</taxon>
        <taxon>Serinicoccus</taxon>
    </lineage>
</organism>
<dbReference type="AlphaFoldDB" id="A0A0W8I2L3"/>
<comment type="caution">
    <text evidence="3">The sequence shown here is derived from an EMBL/GenBank/DDBJ whole genome shotgun (WGS) entry which is preliminary data.</text>
</comment>
<dbReference type="RefSeq" id="WP_058892150.1">
    <property type="nucleotide sequence ID" value="NZ_LQBL01000031.1"/>
</dbReference>
<dbReference type="EMBL" id="LQBL01000031">
    <property type="protein sequence ID" value="KUG51855.1"/>
    <property type="molecule type" value="Genomic_DNA"/>
</dbReference>
<dbReference type="STRING" id="767452.AVL62_07895"/>
<feature type="region of interest" description="Disordered" evidence="1">
    <location>
        <begin position="218"/>
        <end position="241"/>
    </location>
</feature>
<gene>
    <name evidence="3" type="ORF">AVL62_07895</name>
</gene>
<protein>
    <submittedName>
        <fullName evidence="3">Uncharacterized protein</fullName>
    </submittedName>
</protein>
<evidence type="ECO:0000313" key="3">
    <source>
        <dbReference type="EMBL" id="KUG51855.1"/>
    </source>
</evidence>